<evidence type="ECO:0000313" key="2">
    <source>
        <dbReference type="EnsemblFungi" id="FOXG_14832P0"/>
    </source>
</evidence>
<dbReference type="Proteomes" id="UP000002489">
    <property type="component" value="Unassembled WGS sequence"/>
</dbReference>
<feature type="compositionally biased region" description="Polar residues" evidence="1">
    <location>
        <begin position="262"/>
        <end position="277"/>
    </location>
</feature>
<gene>
    <name evidence="2" type="primary">28955960</name>
</gene>
<name>A0A0D2YEU4_FUSOF</name>
<organism evidence="2 3">
    <name type="scientific">Fusarium oxysporum (strain Fo5176)</name>
    <name type="common">Fusarium vascular wilt</name>
    <dbReference type="NCBI Taxonomy" id="660025"/>
    <lineage>
        <taxon>Eukaryota</taxon>
        <taxon>Fungi</taxon>
        <taxon>Dikarya</taxon>
        <taxon>Ascomycota</taxon>
        <taxon>Pezizomycotina</taxon>
        <taxon>Sordariomycetes</taxon>
        <taxon>Hypocreomycetidae</taxon>
        <taxon>Hypocreales</taxon>
        <taxon>Nectriaceae</taxon>
        <taxon>Fusarium</taxon>
        <taxon>Fusarium oxysporum species complex</taxon>
    </lineage>
</organism>
<sequence>MPKSKRSSSPAPVGGPPSKRSSNHVSWANAGKISKQADDMVDSTRPRIFQSGYAYDSRLSPSKNLFMNGNSYNFLAEHKLRDRSYVGKYLHLSGSVNDSVGHYGANCCPVYGRSDETSAMDLRGDSRTTLYNFIDSAPPFNESISGEIQASTTANYTNILPDSIPSAAGKAGIWNMLLDTTYHVVGDGFDYDFYTPPVQPVPEDRQSIMVEAGLHTNSVSEANSESPVMGNSGTWWQESSPCGAAAEQEDLRKMQKLETPGLSNSYVPDIKSTTPKHQGQHIGEAERVGELWWDRDHINEAMRVLRNLEVQLHDWNKHQIVAITSTGNE</sequence>
<feature type="compositionally biased region" description="Low complexity" evidence="1">
    <location>
        <begin position="7"/>
        <end position="18"/>
    </location>
</feature>
<dbReference type="VEuPathDB" id="FungiDB:FOXG_14832"/>
<evidence type="ECO:0000256" key="1">
    <source>
        <dbReference type="SAM" id="MobiDB-lite"/>
    </source>
</evidence>
<protein>
    <submittedName>
        <fullName evidence="2">Uncharacterized protein</fullName>
    </submittedName>
</protein>
<feature type="region of interest" description="Disordered" evidence="1">
    <location>
        <begin position="1"/>
        <end position="25"/>
    </location>
</feature>
<proteinExistence type="predicted"/>
<reference evidence="2" key="2">
    <citation type="submission" date="2025-08" db="UniProtKB">
        <authorList>
            <consortium name="EnsemblFungi"/>
        </authorList>
    </citation>
    <scope>IDENTIFICATION</scope>
    <source>
        <strain evidence="2">4287 / CBS 123668 / FGSC 9935 / NRRL 34936</strain>
    </source>
</reference>
<accession>A0A0D2YEU4</accession>
<dbReference type="EnsemblFungi" id="FOXG_14832T0">
    <property type="protein sequence ID" value="FOXG_14832P0"/>
    <property type="gene ID" value="FOXG_14832"/>
</dbReference>
<feature type="region of interest" description="Disordered" evidence="1">
    <location>
        <begin position="262"/>
        <end position="282"/>
    </location>
</feature>
<dbReference type="AlphaFoldDB" id="A0A0D2YEU4"/>
<evidence type="ECO:0000313" key="3">
    <source>
        <dbReference type="Proteomes" id="UP000002489"/>
    </source>
</evidence>
<reference evidence="3" key="1">
    <citation type="journal article" date="2012" name="Mol. Plant Microbe Interact.">
        <title>A highly conserved effector in Fusarium oxysporum is required for full virulence on Arabidopsis.</title>
        <authorList>
            <person name="Thatcher L.F."/>
            <person name="Gardiner D.M."/>
            <person name="Kazan K."/>
            <person name="Manners J."/>
        </authorList>
    </citation>
    <scope>NUCLEOTIDE SEQUENCE [LARGE SCALE GENOMIC DNA]</scope>
    <source>
        <strain evidence="3">Fo5176</strain>
    </source>
</reference>